<evidence type="ECO:0000259" key="1">
    <source>
        <dbReference type="Pfam" id="PF13471"/>
    </source>
</evidence>
<comment type="caution">
    <text evidence="2">The sequence shown here is derived from an EMBL/GenBank/DDBJ whole genome shotgun (WGS) entry which is preliminary data.</text>
</comment>
<gene>
    <name evidence="2" type="ORF">BAA01_13435</name>
</gene>
<dbReference type="Pfam" id="PF13471">
    <property type="entry name" value="Transglut_core3"/>
    <property type="match status" value="1"/>
</dbReference>
<dbReference type="NCBIfam" id="NF033537">
    <property type="entry name" value="lasso_biosyn_B2"/>
    <property type="match status" value="1"/>
</dbReference>
<evidence type="ECO:0000313" key="2">
    <source>
        <dbReference type="EMBL" id="OUM89051.1"/>
    </source>
</evidence>
<sequence>MKIRNVLKFIYLYCQLALFDIFLNKKGFSYMFELYSRKYGKAGNRHLDESIIGNVMRDLHFLNVVCAWYLRKADCIHKTLLGYKLLSSRYRLALEMVVGIRKFPFSAHAWIRYEGKSLINEEDDKLYKIVLSSNQYKGERNEMVLDFRDG</sequence>
<dbReference type="EMBL" id="LZRT01000053">
    <property type="protein sequence ID" value="OUM89051.1"/>
    <property type="molecule type" value="Genomic_DNA"/>
</dbReference>
<name>A0A1Y3PNV7_9BACI</name>
<dbReference type="AlphaFoldDB" id="A0A1Y3PNV7"/>
<dbReference type="InterPro" id="IPR032708">
    <property type="entry name" value="McjB_C"/>
</dbReference>
<dbReference type="InterPro" id="IPR053521">
    <property type="entry name" value="McjB-like"/>
</dbReference>
<evidence type="ECO:0000313" key="3">
    <source>
        <dbReference type="Proteomes" id="UP000196475"/>
    </source>
</evidence>
<reference evidence="3" key="1">
    <citation type="submission" date="2016-06" db="EMBL/GenBank/DDBJ databases">
        <authorList>
            <person name="Nascimento L."/>
            <person name="Pereira R.V."/>
            <person name="Martins L.F."/>
            <person name="Quaggio R.B."/>
            <person name="Silva A.M."/>
            <person name="Setubal J.C."/>
        </authorList>
    </citation>
    <scope>NUCLEOTIDE SEQUENCE [LARGE SCALE GENOMIC DNA]</scope>
</reference>
<dbReference type="Proteomes" id="UP000196475">
    <property type="component" value="Unassembled WGS sequence"/>
</dbReference>
<proteinExistence type="predicted"/>
<organism evidence="2 3">
    <name type="scientific">Bacillus thermozeamaize</name>
    <dbReference type="NCBI Taxonomy" id="230954"/>
    <lineage>
        <taxon>Bacteria</taxon>
        <taxon>Bacillati</taxon>
        <taxon>Bacillota</taxon>
        <taxon>Bacilli</taxon>
        <taxon>Bacillales</taxon>
        <taxon>Bacillaceae</taxon>
        <taxon>Bacillus</taxon>
    </lineage>
</organism>
<feature type="domain" description="Microcin J25-processing protein McjB C-terminal" evidence="1">
    <location>
        <begin position="40"/>
        <end position="125"/>
    </location>
</feature>
<accession>A0A1Y3PNV7</accession>
<protein>
    <recommendedName>
        <fullName evidence="1">Microcin J25-processing protein McjB C-terminal domain-containing protein</fullName>
    </recommendedName>
</protein>